<evidence type="ECO:0000256" key="7">
    <source>
        <dbReference type="ARBA" id="ARBA00023065"/>
    </source>
</evidence>
<gene>
    <name evidence="12" type="ORF">OFUS_LOCUS13314</name>
</gene>
<keyword evidence="8" id="KW-0472">Membrane</keyword>
<organism evidence="12 13">
    <name type="scientific">Owenia fusiformis</name>
    <name type="common">Polychaete worm</name>
    <dbReference type="NCBI Taxonomy" id="6347"/>
    <lineage>
        <taxon>Eukaryota</taxon>
        <taxon>Metazoa</taxon>
        <taxon>Spiralia</taxon>
        <taxon>Lophotrochozoa</taxon>
        <taxon>Annelida</taxon>
        <taxon>Polychaeta</taxon>
        <taxon>Sedentaria</taxon>
        <taxon>Canalipalpata</taxon>
        <taxon>Sabellida</taxon>
        <taxon>Oweniida</taxon>
        <taxon>Oweniidae</taxon>
        <taxon>Owenia</taxon>
    </lineage>
</organism>
<keyword evidence="13" id="KW-1185">Reference proteome</keyword>
<dbReference type="Gene3D" id="2.60.470.10">
    <property type="entry name" value="Acid-sensing ion channels like domains"/>
    <property type="match status" value="1"/>
</dbReference>
<evidence type="ECO:0000256" key="3">
    <source>
        <dbReference type="ARBA" id="ARBA00022461"/>
    </source>
</evidence>
<dbReference type="OrthoDB" id="6021021at2759"/>
<dbReference type="AlphaFoldDB" id="A0A8J1V141"/>
<dbReference type="PRINTS" id="PR01078">
    <property type="entry name" value="AMINACHANNEL"/>
</dbReference>
<accession>A0A8J1V141</accession>
<keyword evidence="9 11" id="KW-0739">Sodium transport</keyword>
<reference evidence="12" key="1">
    <citation type="submission" date="2022-03" db="EMBL/GenBank/DDBJ databases">
        <authorList>
            <person name="Martin C."/>
        </authorList>
    </citation>
    <scope>NUCLEOTIDE SEQUENCE</scope>
</reference>
<comment type="caution">
    <text evidence="12">The sequence shown here is derived from an EMBL/GenBank/DDBJ whole genome shotgun (WGS) entry which is preliminary data.</text>
</comment>
<evidence type="ECO:0000256" key="1">
    <source>
        <dbReference type="ARBA" id="ARBA00004141"/>
    </source>
</evidence>
<comment type="similarity">
    <text evidence="11">Belongs to the amiloride-sensitive sodium channel (TC 1.A.6) family.</text>
</comment>
<evidence type="ECO:0000256" key="10">
    <source>
        <dbReference type="ARBA" id="ARBA00023303"/>
    </source>
</evidence>
<evidence type="ECO:0000256" key="9">
    <source>
        <dbReference type="ARBA" id="ARBA00023201"/>
    </source>
</evidence>
<evidence type="ECO:0000256" key="11">
    <source>
        <dbReference type="RuleBase" id="RU000679"/>
    </source>
</evidence>
<evidence type="ECO:0000313" key="13">
    <source>
        <dbReference type="Proteomes" id="UP000749559"/>
    </source>
</evidence>
<keyword evidence="7 11" id="KW-0406">Ion transport</keyword>
<proteinExistence type="inferred from homology"/>
<keyword evidence="5" id="KW-1133">Transmembrane helix</keyword>
<keyword evidence="2 11" id="KW-0813">Transport</keyword>
<dbReference type="Proteomes" id="UP000749559">
    <property type="component" value="Unassembled WGS sequence"/>
</dbReference>
<name>A0A8J1V141_OWEFU</name>
<dbReference type="PANTHER" id="PTHR11690">
    <property type="entry name" value="AMILORIDE-SENSITIVE SODIUM CHANNEL-RELATED"/>
    <property type="match status" value="1"/>
</dbReference>
<dbReference type="Pfam" id="PF00858">
    <property type="entry name" value="ASC"/>
    <property type="match status" value="1"/>
</dbReference>
<evidence type="ECO:0000256" key="8">
    <source>
        <dbReference type="ARBA" id="ARBA00023136"/>
    </source>
</evidence>
<keyword evidence="6" id="KW-0915">Sodium</keyword>
<evidence type="ECO:0000256" key="5">
    <source>
        <dbReference type="ARBA" id="ARBA00022989"/>
    </source>
</evidence>
<keyword evidence="10 11" id="KW-0407">Ion channel</keyword>
<sequence length="543" mass="61129">MAKTEKQFNPKEILREFSENATPHGPGLIANSKTTVGKLISVCILLTCTGAAVVNIGFQLNSFFKFQYKDTIQVDNVVIEMPSVTICPTLGFSRMKYISYNFSGETSVNIWSAIPINYQLLKDHSHENFSQFEDLFITGSIALDNMLTEDRLDVGHDLDGLIIKCRFAGRDCNTSHFGQFLHPELNHCYTFNGKDVNMDIDTRIKASTTDAGLHLKIFLDAFIPEILPYGSYFNEDVITSGNIGLRVTVHPKDTITFPKATGFDIPPGYASTITLKQHKIERLGLPYSECTNRKLLEGTKYAYTQAGCQAQCFQKNLMKTCGCVSSWHPIPPNNTLKICTKLDSENIYKEMVYFMNLSTSRGNMDILSKDFTHLGCLTKTVNEKMETPLNCEECLPACKEISYSKSISQAYWPDEVIQGFILKMILQSPERNTRGQQMIQKYINFSEIERNHYQITNRTHADTIRKNMVSLSISFGDLSTEVTKQKVEYEGAQLLCDIGGALGLYIGVSFISLCEVGKLLMRLLRYAFCRTSTSRIEATSAEN</sequence>
<dbReference type="Gene3D" id="1.10.287.770">
    <property type="entry name" value="YojJ-like"/>
    <property type="match status" value="1"/>
</dbReference>
<evidence type="ECO:0000256" key="2">
    <source>
        <dbReference type="ARBA" id="ARBA00022448"/>
    </source>
</evidence>
<dbReference type="GO" id="GO:0005886">
    <property type="term" value="C:plasma membrane"/>
    <property type="evidence" value="ECO:0007669"/>
    <property type="project" value="TreeGrafter"/>
</dbReference>
<protein>
    <submittedName>
        <fullName evidence="12">Uncharacterized protein</fullName>
    </submittedName>
</protein>
<keyword evidence="4 11" id="KW-0812">Transmembrane</keyword>
<dbReference type="PANTHER" id="PTHR11690:SF248">
    <property type="entry name" value="PICKPOCKET 17, ISOFORM A"/>
    <property type="match status" value="1"/>
</dbReference>
<dbReference type="InterPro" id="IPR001873">
    <property type="entry name" value="ENaC"/>
</dbReference>
<dbReference type="GO" id="GO:0015280">
    <property type="term" value="F:ligand-gated sodium channel activity"/>
    <property type="evidence" value="ECO:0007669"/>
    <property type="project" value="TreeGrafter"/>
</dbReference>
<evidence type="ECO:0000256" key="6">
    <source>
        <dbReference type="ARBA" id="ARBA00023053"/>
    </source>
</evidence>
<dbReference type="EMBL" id="CAIIXF020000006">
    <property type="protein sequence ID" value="CAH1787668.1"/>
    <property type="molecule type" value="Genomic_DNA"/>
</dbReference>
<keyword evidence="3 11" id="KW-0894">Sodium channel</keyword>
<evidence type="ECO:0000313" key="12">
    <source>
        <dbReference type="EMBL" id="CAH1787668.1"/>
    </source>
</evidence>
<comment type="subcellular location">
    <subcellularLocation>
        <location evidence="1">Membrane</location>
        <topology evidence="1">Multi-pass membrane protein</topology>
    </subcellularLocation>
</comment>
<evidence type="ECO:0000256" key="4">
    <source>
        <dbReference type="ARBA" id="ARBA00022692"/>
    </source>
</evidence>